<dbReference type="HOGENOM" id="CLU_1619243_0_0_1"/>
<evidence type="ECO:0000313" key="3">
    <source>
        <dbReference type="Proteomes" id="UP000053424"/>
    </source>
</evidence>
<feature type="region of interest" description="Disordered" evidence="1">
    <location>
        <begin position="145"/>
        <end position="164"/>
    </location>
</feature>
<evidence type="ECO:0000256" key="1">
    <source>
        <dbReference type="SAM" id="MobiDB-lite"/>
    </source>
</evidence>
<dbReference type="Proteomes" id="UP000053424">
    <property type="component" value="Unassembled WGS sequence"/>
</dbReference>
<protein>
    <submittedName>
        <fullName evidence="2">Uncharacterized protein</fullName>
    </submittedName>
</protein>
<sequence length="164" mass="18221">MSSTSNSNSSVTDTQAGVSAVEVILSPEILEWDLTEPLPTEDFIVEAANFGEEIEVEVEHRLSRLSAVINVGQLQYLFFLIIHPSSSHHPRFYHPASPRSSTSANSLSFLITRHPSIIIQPSPFSSSPTSSLFIITSIHLVHHRQNPHQQPQPSFNNLNTLRTT</sequence>
<proteinExistence type="predicted"/>
<name>A0A0C3BYA6_HEBCY</name>
<reference evidence="3" key="2">
    <citation type="submission" date="2015-01" db="EMBL/GenBank/DDBJ databases">
        <title>Evolutionary Origins and Diversification of the Mycorrhizal Mutualists.</title>
        <authorList>
            <consortium name="DOE Joint Genome Institute"/>
            <consortium name="Mycorrhizal Genomics Consortium"/>
            <person name="Kohler A."/>
            <person name="Kuo A."/>
            <person name="Nagy L.G."/>
            <person name="Floudas D."/>
            <person name="Copeland A."/>
            <person name="Barry K.W."/>
            <person name="Cichocki N."/>
            <person name="Veneault-Fourrey C."/>
            <person name="LaButti K."/>
            <person name="Lindquist E.A."/>
            <person name="Lipzen A."/>
            <person name="Lundell T."/>
            <person name="Morin E."/>
            <person name="Murat C."/>
            <person name="Riley R."/>
            <person name="Ohm R."/>
            <person name="Sun H."/>
            <person name="Tunlid A."/>
            <person name="Henrissat B."/>
            <person name="Grigoriev I.V."/>
            <person name="Hibbett D.S."/>
            <person name="Martin F."/>
        </authorList>
    </citation>
    <scope>NUCLEOTIDE SEQUENCE [LARGE SCALE GENOMIC DNA]</scope>
    <source>
        <strain evidence="3">h7</strain>
    </source>
</reference>
<reference evidence="2 3" key="1">
    <citation type="submission" date="2014-04" db="EMBL/GenBank/DDBJ databases">
        <authorList>
            <consortium name="DOE Joint Genome Institute"/>
            <person name="Kuo A."/>
            <person name="Gay G."/>
            <person name="Dore J."/>
            <person name="Kohler A."/>
            <person name="Nagy L.G."/>
            <person name="Floudas D."/>
            <person name="Copeland A."/>
            <person name="Barry K.W."/>
            <person name="Cichocki N."/>
            <person name="Veneault-Fourrey C."/>
            <person name="LaButti K."/>
            <person name="Lindquist E.A."/>
            <person name="Lipzen A."/>
            <person name="Lundell T."/>
            <person name="Morin E."/>
            <person name="Murat C."/>
            <person name="Sun H."/>
            <person name="Tunlid A."/>
            <person name="Henrissat B."/>
            <person name="Grigoriev I.V."/>
            <person name="Hibbett D.S."/>
            <person name="Martin F."/>
            <person name="Nordberg H.P."/>
            <person name="Cantor M.N."/>
            <person name="Hua S.X."/>
        </authorList>
    </citation>
    <scope>NUCLEOTIDE SEQUENCE [LARGE SCALE GENOMIC DNA]</scope>
    <source>
        <strain evidence="3">h7</strain>
    </source>
</reference>
<dbReference type="AlphaFoldDB" id="A0A0C3BYA6"/>
<feature type="compositionally biased region" description="Polar residues" evidence="1">
    <location>
        <begin position="154"/>
        <end position="164"/>
    </location>
</feature>
<organism evidence="2 3">
    <name type="scientific">Hebeloma cylindrosporum</name>
    <dbReference type="NCBI Taxonomy" id="76867"/>
    <lineage>
        <taxon>Eukaryota</taxon>
        <taxon>Fungi</taxon>
        <taxon>Dikarya</taxon>
        <taxon>Basidiomycota</taxon>
        <taxon>Agaricomycotina</taxon>
        <taxon>Agaricomycetes</taxon>
        <taxon>Agaricomycetidae</taxon>
        <taxon>Agaricales</taxon>
        <taxon>Agaricineae</taxon>
        <taxon>Hymenogastraceae</taxon>
        <taxon>Hebeloma</taxon>
    </lineage>
</organism>
<evidence type="ECO:0000313" key="2">
    <source>
        <dbReference type="EMBL" id="KIM37029.1"/>
    </source>
</evidence>
<gene>
    <name evidence="2" type="ORF">M413DRAFT_31192</name>
</gene>
<keyword evidence="3" id="KW-1185">Reference proteome</keyword>
<dbReference type="EMBL" id="KN831800">
    <property type="protein sequence ID" value="KIM37029.1"/>
    <property type="molecule type" value="Genomic_DNA"/>
</dbReference>
<accession>A0A0C3BYA6</accession>